<accession>A0ACA9YDJ9</accession>
<sequence length="73" mass="8384">MIEVSVNDRLGKNVKVKCLPSDTVGDFKKILSLQIGTEWEKIVLKKGNQVYKNHITLDDYEVGNGFNFELYYS</sequence>
<dbReference type="EMBL" id="CALSDN010000011">
    <property type="protein sequence ID" value="CAH6722797.1"/>
    <property type="molecule type" value="Genomic_DNA"/>
</dbReference>
<name>A0ACA9YDJ9_9ASCO</name>
<protein>
    <submittedName>
        <fullName evidence="1">Ubiquitin-like modifier Hub1p</fullName>
    </submittedName>
</protein>
<dbReference type="Proteomes" id="UP001152531">
    <property type="component" value="Unassembled WGS sequence"/>
</dbReference>
<gene>
    <name evidence="1" type="primary">HUB1</name>
    <name evidence="1" type="ORF">CLIB1444_11S01332</name>
</gene>
<evidence type="ECO:0000313" key="2">
    <source>
        <dbReference type="Proteomes" id="UP001152531"/>
    </source>
</evidence>
<organism evidence="1 2">
    <name type="scientific">[Candida] jaroonii</name>
    <dbReference type="NCBI Taxonomy" id="467808"/>
    <lineage>
        <taxon>Eukaryota</taxon>
        <taxon>Fungi</taxon>
        <taxon>Dikarya</taxon>
        <taxon>Ascomycota</taxon>
        <taxon>Saccharomycotina</taxon>
        <taxon>Pichiomycetes</taxon>
        <taxon>Debaryomycetaceae</taxon>
        <taxon>Yamadazyma</taxon>
    </lineage>
</organism>
<keyword evidence="2" id="KW-1185">Reference proteome</keyword>
<comment type="caution">
    <text evidence="1">The sequence shown here is derived from an EMBL/GenBank/DDBJ whole genome shotgun (WGS) entry which is preliminary data.</text>
</comment>
<proteinExistence type="predicted"/>
<evidence type="ECO:0000313" key="1">
    <source>
        <dbReference type="EMBL" id="CAH6722797.1"/>
    </source>
</evidence>
<reference evidence="1" key="1">
    <citation type="submission" date="2022-06" db="EMBL/GenBank/DDBJ databases">
        <authorList>
            <person name="Legras J.-L."/>
            <person name="Devillers H."/>
            <person name="Grondin C."/>
        </authorList>
    </citation>
    <scope>NUCLEOTIDE SEQUENCE</scope>
    <source>
        <strain evidence="1">CLIB 1444</strain>
    </source>
</reference>